<dbReference type="EMBL" id="BK059109">
    <property type="protein sequence ID" value="DAE31654.1"/>
    <property type="molecule type" value="Genomic_DNA"/>
</dbReference>
<sequence>MKRGRMALITGRILEESTWVETPRLRNLAQKSSSRLIRVCSLYLMLTMKAKMLI</sequence>
<organism evidence="1">
    <name type="scientific">virus sp. ctBM815</name>
    <dbReference type="NCBI Taxonomy" id="2825806"/>
    <lineage>
        <taxon>Viruses</taxon>
    </lineage>
</organism>
<name>A0A8S5RJT2_9VIRU</name>
<proteinExistence type="predicted"/>
<protein>
    <submittedName>
        <fullName evidence="1">Uncharacterized protein</fullName>
    </submittedName>
</protein>
<accession>A0A8S5RJT2</accession>
<evidence type="ECO:0000313" key="1">
    <source>
        <dbReference type="EMBL" id="DAE31654.1"/>
    </source>
</evidence>
<reference evidence="1" key="1">
    <citation type="journal article" date="2021" name="Proc. Natl. Acad. Sci. U.S.A.">
        <title>A Catalog of Tens of Thousands of Viruses from Human Metagenomes Reveals Hidden Associations with Chronic Diseases.</title>
        <authorList>
            <person name="Tisza M.J."/>
            <person name="Buck C.B."/>
        </authorList>
    </citation>
    <scope>NUCLEOTIDE SEQUENCE</scope>
    <source>
        <strain evidence="1">CtBM815</strain>
    </source>
</reference>